<reference evidence="2 3" key="1">
    <citation type="submission" date="2022-05" db="EMBL/GenBank/DDBJ databases">
        <authorList>
            <person name="Park J.-S."/>
        </authorList>
    </citation>
    <scope>NUCLEOTIDE SEQUENCE [LARGE SCALE GENOMIC DNA]</scope>
    <source>
        <strain evidence="2 3">2012CJ34-2</strain>
    </source>
</reference>
<evidence type="ECO:0000313" key="2">
    <source>
        <dbReference type="EMBL" id="MCL6271784.1"/>
    </source>
</evidence>
<dbReference type="RefSeq" id="WP_249701431.1">
    <property type="nucleotide sequence ID" value="NZ_JAMFLX010000032.1"/>
</dbReference>
<dbReference type="SUPFAM" id="SSF54001">
    <property type="entry name" value="Cysteine proteinases"/>
    <property type="match status" value="1"/>
</dbReference>
<feature type="signal peptide" evidence="1">
    <location>
        <begin position="1"/>
        <end position="22"/>
    </location>
</feature>
<protein>
    <submittedName>
        <fullName evidence="2">Transglutaminase-like cysteine peptidase</fullName>
    </submittedName>
</protein>
<dbReference type="EMBL" id="JAMFLX010000032">
    <property type="protein sequence ID" value="MCL6271784.1"/>
    <property type="molecule type" value="Genomic_DNA"/>
</dbReference>
<accession>A0ABT0PK98</accession>
<proteinExistence type="predicted"/>
<dbReference type="PANTHER" id="PTHR39327">
    <property type="match status" value="1"/>
</dbReference>
<dbReference type="PANTHER" id="PTHR39327:SF1">
    <property type="entry name" value="BLR5470 PROTEIN"/>
    <property type="match status" value="1"/>
</dbReference>
<name>A0ABT0PK98_9GAMM</name>
<keyword evidence="1" id="KW-0732">Signal</keyword>
<dbReference type="InterPro" id="IPR038765">
    <property type="entry name" value="Papain-like_cys_pep_sf"/>
</dbReference>
<sequence>MKLTAVALAISIIGLTSTAAGAESLPVVQSVSSSQNQVEYRLDAWESLLQRLKSAAPGVLLEEVNSFFNSLTFRSDWKAWGKEDYWASPDEFLRRGIGDCEDYAIAKYVSLRRMGFDDRRLRLAYVRALNLGQAHMVLLVETEDGKQIVLDNLTSSLKSLSERSDLAPVYAFNGTDLWLLDKEYNERRIGQSSRLPHWKSLKNRSNHAIWPQSES</sequence>
<dbReference type="Pfam" id="PF06035">
    <property type="entry name" value="Peptidase_C93"/>
    <property type="match status" value="1"/>
</dbReference>
<keyword evidence="3" id="KW-1185">Reference proteome</keyword>
<comment type="caution">
    <text evidence="2">The sequence shown here is derived from an EMBL/GenBank/DDBJ whole genome shotgun (WGS) entry which is preliminary data.</text>
</comment>
<organism evidence="2 3">
    <name type="scientific">Parendozoicomonas callyspongiae</name>
    <dbReference type="NCBI Taxonomy" id="2942213"/>
    <lineage>
        <taxon>Bacteria</taxon>
        <taxon>Pseudomonadati</taxon>
        <taxon>Pseudomonadota</taxon>
        <taxon>Gammaproteobacteria</taxon>
        <taxon>Oceanospirillales</taxon>
        <taxon>Endozoicomonadaceae</taxon>
        <taxon>Parendozoicomonas</taxon>
    </lineage>
</organism>
<dbReference type="Proteomes" id="UP001203338">
    <property type="component" value="Unassembled WGS sequence"/>
</dbReference>
<evidence type="ECO:0000313" key="3">
    <source>
        <dbReference type="Proteomes" id="UP001203338"/>
    </source>
</evidence>
<dbReference type="InterPro" id="IPR010319">
    <property type="entry name" value="Transglutaminase-like_Cys_pept"/>
</dbReference>
<gene>
    <name evidence="2" type="ORF">M3P05_17835</name>
</gene>
<feature type="chain" id="PRO_5046588279" evidence="1">
    <location>
        <begin position="23"/>
        <end position="215"/>
    </location>
</feature>
<evidence type="ECO:0000256" key="1">
    <source>
        <dbReference type="SAM" id="SignalP"/>
    </source>
</evidence>
<dbReference type="Gene3D" id="3.10.620.30">
    <property type="match status" value="1"/>
</dbReference>